<dbReference type="EMBL" id="KV921264">
    <property type="protein sequence ID" value="ORE22667.1"/>
    <property type="molecule type" value="Genomic_DNA"/>
</dbReference>
<name>A0A1X0SEM0_RHIZD</name>
<evidence type="ECO:0000313" key="2">
    <source>
        <dbReference type="Proteomes" id="UP000242381"/>
    </source>
</evidence>
<protein>
    <submittedName>
        <fullName evidence="1">Uncharacterized protein</fullName>
    </submittedName>
</protein>
<gene>
    <name evidence="1" type="ORF">BCV71DRAFT_259974</name>
</gene>
<dbReference type="AlphaFoldDB" id="A0A1X0SEM0"/>
<dbReference type="Proteomes" id="UP000242381">
    <property type="component" value="Unassembled WGS sequence"/>
</dbReference>
<evidence type="ECO:0000313" key="1">
    <source>
        <dbReference type="EMBL" id="ORE22667.1"/>
    </source>
</evidence>
<sequence length="187" mass="22284">MKKVHLNERDRLGVYIFLLIYPNEKIYLGVIDYSLSISNQLFKNDLKEYWNKAFKDVAEHNNIQIVDKQLIWSMIQKRYIRYLLNKVNGNSSDNEVESINYSESIESTPTKSISLRRLDSIAWQEFEYVYKQMVDQKKHPVPDSTEKLEDIPRPLIDFDDLKYRQFISLDQLMKLSDENLKSNQQPV</sequence>
<accession>A0A1X0SEM0</accession>
<organism evidence="1 2">
    <name type="scientific">Rhizopus microsporus</name>
    <dbReference type="NCBI Taxonomy" id="58291"/>
    <lineage>
        <taxon>Eukaryota</taxon>
        <taxon>Fungi</taxon>
        <taxon>Fungi incertae sedis</taxon>
        <taxon>Mucoromycota</taxon>
        <taxon>Mucoromycotina</taxon>
        <taxon>Mucoromycetes</taxon>
        <taxon>Mucorales</taxon>
        <taxon>Mucorineae</taxon>
        <taxon>Rhizopodaceae</taxon>
        <taxon>Rhizopus</taxon>
    </lineage>
</organism>
<reference evidence="1 2" key="1">
    <citation type="journal article" date="2016" name="Proc. Natl. Acad. Sci. U.S.A.">
        <title>Lipid metabolic changes in an early divergent fungus govern the establishment of a mutualistic symbiosis with endobacteria.</title>
        <authorList>
            <person name="Lastovetsky O.A."/>
            <person name="Gaspar M.L."/>
            <person name="Mondo S.J."/>
            <person name="LaButti K.M."/>
            <person name="Sandor L."/>
            <person name="Grigoriev I.V."/>
            <person name="Henry S.A."/>
            <person name="Pawlowska T.E."/>
        </authorList>
    </citation>
    <scope>NUCLEOTIDE SEQUENCE [LARGE SCALE GENOMIC DNA]</scope>
    <source>
        <strain evidence="1 2">ATCC 11559</strain>
    </source>
</reference>
<proteinExistence type="predicted"/>